<reference evidence="2 3" key="2">
    <citation type="submission" date="2018-11" db="EMBL/GenBank/DDBJ databases">
        <authorList>
            <consortium name="Pathogen Informatics"/>
        </authorList>
    </citation>
    <scope>NUCLEOTIDE SEQUENCE [LARGE SCALE GENOMIC DNA]</scope>
</reference>
<name>A0A0N5D0S9_THECL</name>
<feature type="region of interest" description="Disordered" evidence="1">
    <location>
        <begin position="21"/>
        <end position="45"/>
    </location>
</feature>
<organism evidence="4">
    <name type="scientific">Thelazia callipaeda</name>
    <name type="common">Oriental eyeworm</name>
    <name type="synonym">Parasitic nematode</name>
    <dbReference type="NCBI Taxonomy" id="103827"/>
    <lineage>
        <taxon>Eukaryota</taxon>
        <taxon>Metazoa</taxon>
        <taxon>Ecdysozoa</taxon>
        <taxon>Nematoda</taxon>
        <taxon>Chromadorea</taxon>
        <taxon>Rhabditida</taxon>
        <taxon>Spirurina</taxon>
        <taxon>Spiruromorpha</taxon>
        <taxon>Thelazioidea</taxon>
        <taxon>Thelaziidae</taxon>
        <taxon>Thelazia</taxon>
    </lineage>
</organism>
<dbReference type="AlphaFoldDB" id="A0A0N5D0S9"/>
<accession>A0A0N5D0S9</accession>
<feature type="compositionally biased region" description="Low complexity" evidence="1">
    <location>
        <begin position="32"/>
        <end position="41"/>
    </location>
</feature>
<dbReference type="WBParaSite" id="TCLT_0000642001-mRNA-1">
    <property type="protein sequence ID" value="TCLT_0000642001-mRNA-1"/>
    <property type="gene ID" value="TCLT_0000642001"/>
</dbReference>
<sequence length="336" mass="37447">MCDYFGVNHCQGRRRRGSCNVRTDLTSKKRPNPSFESPNPENYRDSEMETASACSGYCQCRLHIQFPPNCSFPIAQALMGILVDCSIQDGVKCAEQTELLGDAPTVSSEVRLCYSLPTVSCQPFGSAGFDTHCLWNLLNSSDEIDTFSDSFTATAQNRRHLLSVQKIPTNNMRRLEDQVSYNIHVRRAALRGRGFDIISQLYPLESHSVRSAGTHCLWDLSSSGGVDTFSNSPTAIAQNHEQVSVQKIPLDDVQRLKNKHNQNLRFDHGANVNTSHGSRKIWRPWTDESYSPSIKRSAEGNSLFIENNQSAMDLKVHEESADLQPPRGVLAIGLGK</sequence>
<dbReference type="EMBL" id="UYYF01004412">
    <property type="protein sequence ID" value="VDN03759.1"/>
    <property type="molecule type" value="Genomic_DNA"/>
</dbReference>
<evidence type="ECO:0000313" key="4">
    <source>
        <dbReference type="WBParaSite" id="TCLT_0000642001-mRNA-1"/>
    </source>
</evidence>
<dbReference type="Proteomes" id="UP000276776">
    <property type="component" value="Unassembled WGS sequence"/>
</dbReference>
<protein>
    <submittedName>
        <fullName evidence="2 4">Uncharacterized protein</fullName>
    </submittedName>
</protein>
<evidence type="ECO:0000313" key="3">
    <source>
        <dbReference type="Proteomes" id="UP000276776"/>
    </source>
</evidence>
<evidence type="ECO:0000256" key="1">
    <source>
        <dbReference type="SAM" id="MobiDB-lite"/>
    </source>
</evidence>
<reference evidence="4" key="1">
    <citation type="submission" date="2016-04" db="UniProtKB">
        <authorList>
            <consortium name="WormBaseParasite"/>
        </authorList>
    </citation>
    <scope>IDENTIFICATION</scope>
</reference>
<keyword evidence="3" id="KW-1185">Reference proteome</keyword>
<proteinExistence type="predicted"/>
<gene>
    <name evidence="2" type="ORF">TCLT_LOCUS6409</name>
</gene>
<evidence type="ECO:0000313" key="2">
    <source>
        <dbReference type="EMBL" id="VDN03759.1"/>
    </source>
</evidence>